<dbReference type="Proteomes" id="UP001183824">
    <property type="component" value="Unassembled WGS sequence"/>
</dbReference>
<feature type="compositionally biased region" description="Acidic residues" evidence="1">
    <location>
        <begin position="8"/>
        <end position="19"/>
    </location>
</feature>
<accession>A0ABU2VTD2</accession>
<gene>
    <name evidence="2" type="ORF">RNB18_51925</name>
</gene>
<sequence>MPTIAPPETDEPEVIESDTADPNGPGTDEDDQGTAEPLDLVGALLAA</sequence>
<keyword evidence="3" id="KW-1185">Reference proteome</keyword>
<evidence type="ECO:0000256" key="1">
    <source>
        <dbReference type="SAM" id="MobiDB-lite"/>
    </source>
</evidence>
<name>A0ABU2VTD2_9ACTN</name>
<dbReference type="EMBL" id="JAVREZ010000287">
    <property type="protein sequence ID" value="MDT0488563.1"/>
    <property type="molecule type" value="Genomic_DNA"/>
</dbReference>
<comment type="caution">
    <text evidence="2">The sequence shown here is derived from an EMBL/GenBank/DDBJ whole genome shotgun (WGS) entry which is preliminary data.</text>
</comment>
<protein>
    <submittedName>
        <fullName evidence="2">Uncharacterized protein</fullName>
    </submittedName>
</protein>
<evidence type="ECO:0000313" key="2">
    <source>
        <dbReference type="EMBL" id="MDT0488563.1"/>
    </source>
</evidence>
<feature type="region of interest" description="Disordered" evidence="1">
    <location>
        <begin position="1"/>
        <end position="38"/>
    </location>
</feature>
<evidence type="ECO:0000313" key="3">
    <source>
        <dbReference type="Proteomes" id="UP001183824"/>
    </source>
</evidence>
<proteinExistence type="predicted"/>
<dbReference type="RefSeq" id="WP_311594833.1">
    <property type="nucleotide sequence ID" value="NZ_JAVREZ010000287.1"/>
</dbReference>
<organism evidence="2 3">
    <name type="scientific">Streptomyces doebereineriae</name>
    <dbReference type="NCBI Taxonomy" id="3075528"/>
    <lineage>
        <taxon>Bacteria</taxon>
        <taxon>Bacillati</taxon>
        <taxon>Actinomycetota</taxon>
        <taxon>Actinomycetes</taxon>
        <taxon>Kitasatosporales</taxon>
        <taxon>Streptomycetaceae</taxon>
        <taxon>Streptomyces</taxon>
    </lineage>
</organism>
<reference evidence="3" key="1">
    <citation type="submission" date="2023-07" db="EMBL/GenBank/DDBJ databases">
        <title>30 novel species of actinomycetes from the DSMZ collection.</title>
        <authorList>
            <person name="Nouioui I."/>
        </authorList>
    </citation>
    <scope>NUCLEOTIDE SEQUENCE [LARGE SCALE GENOMIC DNA]</scope>
    <source>
        <strain evidence="3">DSM 41640</strain>
    </source>
</reference>